<gene>
    <name evidence="4" type="primary">Contig9729.g10408</name>
    <name evidence="4" type="ORF">STYLEM_3117</name>
</gene>
<protein>
    <recommendedName>
        <fullName evidence="3">C2H2-type domain-containing protein</fullName>
    </recommendedName>
</protein>
<accession>A0A078A017</accession>
<dbReference type="InterPro" id="IPR013087">
    <property type="entry name" value="Znf_C2H2_type"/>
</dbReference>
<keyword evidence="1" id="KW-0863">Zinc-finger</keyword>
<dbReference type="Proteomes" id="UP000039865">
    <property type="component" value="Unassembled WGS sequence"/>
</dbReference>
<dbReference type="PROSITE" id="PS50157">
    <property type="entry name" value="ZINC_FINGER_C2H2_2"/>
    <property type="match status" value="1"/>
</dbReference>
<keyword evidence="2" id="KW-0472">Membrane</keyword>
<proteinExistence type="predicted"/>
<keyword evidence="2" id="KW-1133">Transmembrane helix</keyword>
<dbReference type="OrthoDB" id="10515977at2759"/>
<evidence type="ECO:0000313" key="4">
    <source>
        <dbReference type="EMBL" id="CDW74123.1"/>
    </source>
</evidence>
<evidence type="ECO:0000259" key="3">
    <source>
        <dbReference type="PROSITE" id="PS50157"/>
    </source>
</evidence>
<name>A0A078A017_STYLE</name>
<dbReference type="EMBL" id="CCKQ01003019">
    <property type="protein sequence ID" value="CDW74123.1"/>
    <property type="molecule type" value="Genomic_DNA"/>
</dbReference>
<feature type="transmembrane region" description="Helical" evidence="2">
    <location>
        <begin position="192"/>
        <end position="216"/>
    </location>
</feature>
<feature type="domain" description="C2H2-type" evidence="3">
    <location>
        <begin position="5"/>
        <end position="33"/>
    </location>
</feature>
<keyword evidence="2" id="KW-0812">Transmembrane</keyword>
<evidence type="ECO:0000313" key="5">
    <source>
        <dbReference type="Proteomes" id="UP000039865"/>
    </source>
</evidence>
<dbReference type="GO" id="GO:0008270">
    <property type="term" value="F:zinc ion binding"/>
    <property type="evidence" value="ECO:0007669"/>
    <property type="project" value="UniProtKB-KW"/>
</dbReference>
<sequence length="246" mass="29146">MGNKVECPKCRKNFKNSDFLEFHMKLNHFQNDQSGAVFQDYGRGEMRVDYGICLADYCDIFECRDINDRQLKTQVYMDRKEIQDPVQRKILANEPVRYQIVSYLTQESKERLESQCTSLFMNCIDFDLTTQADAIQAFDMLYSIYCKKFAYIDRDQEKRNEEKGEGIDKVLEQLSINKAFEKRDKSKEVWNIIKIICGIFTVILIILYYTGVYFSIFDEDALSDKKRKYENQTKATYVKNNKIHSQ</sequence>
<dbReference type="InParanoid" id="A0A078A017"/>
<keyword evidence="5" id="KW-1185">Reference proteome</keyword>
<reference evidence="4 5" key="1">
    <citation type="submission" date="2014-06" db="EMBL/GenBank/DDBJ databases">
        <authorList>
            <person name="Swart Estienne"/>
        </authorList>
    </citation>
    <scope>NUCLEOTIDE SEQUENCE [LARGE SCALE GENOMIC DNA]</scope>
    <source>
        <strain evidence="4 5">130c</strain>
    </source>
</reference>
<evidence type="ECO:0000256" key="2">
    <source>
        <dbReference type="SAM" id="Phobius"/>
    </source>
</evidence>
<keyword evidence="1" id="KW-0862">Zinc</keyword>
<keyword evidence="1" id="KW-0479">Metal-binding</keyword>
<organism evidence="4 5">
    <name type="scientific">Stylonychia lemnae</name>
    <name type="common">Ciliate</name>
    <dbReference type="NCBI Taxonomy" id="5949"/>
    <lineage>
        <taxon>Eukaryota</taxon>
        <taxon>Sar</taxon>
        <taxon>Alveolata</taxon>
        <taxon>Ciliophora</taxon>
        <taxon>Intramacronucleata</taxon>
        <taxon>Spirotrichea</taxon>
        <taxon>Stichotrichia</taxon>
        <taxon>Sporadotrichida</taxon>
        <taxon>Oxytrichidae</taxon>
        <taxon>Stylonychinae</taxon>
        <taxon>Stylonychia</taxon>
    </lineage>
</organism>
<dbReference type="AlphaFoldDB" id="A0A078A017"/>
<evidence type="ECO:0000256" key="1">
    <source>
        <dbReference type="PROSITE-ProRule" id="PRU00042"/>
    </source>
</evidence>
<dbReference type="PROSITE" id="PS00028">
    <property type="entry name" value="ZINC_FINGER_C2H2_1"/>
    <property type="match status" value="1"/>
</dbReference>